<evidence type="ECO:0000313" key="3">
    <source>
        <dbReference type="Proteomes" id="UP000811282"/>
    </source>
</evidence>
<dbReference type="Proteomes" id="UP000811282">
    <property type="component" value="Unassembled WGS sequence"/>
</dbReference>
<dbReference type="EMBL" id="JAFJYC010000001">
    <property type="protein sequence ID" value="MBT9431464.1"/>
    <property type="molecule type" value="Genomic_DNA"/>
</dbReference>
<dbReference type="Pfam" id="PF00419">
    <property type="entry name" value="Fimbrial"/>
    <property type="match status" value="1"/>
</dbReference>
<comment type="caution">
    <text evidence="2">The sequence shown here is derived from an EMBL/GenBank/DDBJ whole genome shotgun (WGS) entry which is preliminary data.</text>
</comment>
<keyword evidence="3" id="KW-1185">Reference proteome</keyword>
<dbReference type="InterPro" id="IPR008966">
    <property type="entry name" value="Adhesion_dom_sf"/>
</dbReference>
<name>A0ABS5Y903_9GAMM</name>
<feature type="domain" description="Fimbrial-type adhesion" evidence="1">
    <location>
        <begin position="64"/>
        <end position="188"/>
    </location>
</feature>
<dbReference type="InterPro" id="IPR036937">
    <property type="entry name" value="Adhesion_dom_fimbrial_sf"/>
</dbReference>
<organism evidence="2 3">
    <name type="scientific">Candidatus Sodalis endolongispinus</name>
    <dbReference type="NCBI Taxonomy" id="2812662"/>
    <lineage>
        <taxon>Bacteria</taxon>
        <taxon>Pseudomonadati</taxon>
        <taxon>Pseudomonadota</taxon>
        <taxon>Gammaproteobacteria</taxon>
        <taxon>Enterobacterales</taxon>
        <taxon>Bruguierivoracaceae</taxon>
        <taxon>Sodalis</taxon>
    </lineage>
</organism>
<sequence length="189" mass="21123">MSLCNRSGDRCLTQNTPWIPGDTLFLRLYKIGNLQGGHYSLPALTLLAASQPVLRIMPPQVSLTTALCRITAKRIEVKFPRVFMTPTPSAPLPAVNFTLPVNCPHAEDYRNVLIQFRYAGRFVDDQTLQTQLSDIGIQVENEDHQLITFNSNNPLPSASFVYRARLVRTAGPAQYGKFNVNATALMTFR</sequence>
<protein>
    <submittedName>
        <fullName evidence="2">Type 1 fimbrial protein</fullName>
    </submittedName>
</protein>
<evidence type="ECO:0000259" key="1">
    <source>
        <dbReference type="Pfam" id="PF00419"/>
    </source>
</evidence>
<dbReference type="RefSeq" id="WP_215668586.1">
    <property type="nucleotide sequence ID" value="NZ_JAFJYC010000001.1"/>
</dbReference>
<dbReference type="InterPro" id="IPR000259">
    <property type="entry name" value="Adhesion_dom_fimbrial"/>
</dbReference>
<gene>
    <name evidence="2" type="ORF">JZM24_03540</name>
</gene>
<dbReference type="Gene3D" id="2.60.40.1090">
    <property type="entry name" value="Fimbrial-type adhesion domain"/>
    <property type="match status" value="1"/>
</dbReference>
<accession>A0ABS5Y903</accession>
<evidence type="ECO:0000313" key="2">
    <source>
        <dbReference type="EMBL" id="MBT9431464.1"/>
    </source>
</evidence>
<reference evidence="2 3" key="1">
    <citation type="journal article" date="2021" name="Genome Biol. Evol.">
        <title>The evolution of interdependence in a four-way mealybug symbiosis.</title>
        <authorList>
            <person name="Garber A.I."/>
            <person name="Kupper M."/>
            <person name="Laetsch D.R."/>
            <person name="Weldon S.R."/>
            <person name="Ladinsky M.S."/>
            <person name="Bjorkman P.J."/>
            <person name="McCutcheon J.P."/>
        </authorList>
    </citation>
    <scope>NUCLEOTIDE SEQUENCE [LARGE SCALE GENOMIC DNA]</scope>
    <source>
        <strain evidence="2">SOD</strain>
    </source>
</reference>
<proteinExistence type="predicted"/>
<dbReference type="SUPFAM" id="SSF49401">
    <property type="entry name" value="Bacterial adhesins"/>
    <property type="match status" value="1"/>
</dbReference>